<keyword evidence="4 7" id="KW-1133">Transmembrane helix</keyword>
<dbReference type="PANTHER" id="PTHR42718:SF9">
    <property type="entry name" value="MAJOR FACILITATOR SUPERFAMILY MULTIDRUG TRANSPORTER MFSC"/>
    <property type="match status" value="1"/>
</dbReference>
<feature type="transmembrane region" description="Helical" evidence="7">
    <location>
        <begin position="248"/>
        <end position="272"/>
    </location>
</feature>
<feature type="transmembrane region" description="Helical" evidence="7">
    <location>
        <begin position="388"/>
        <end position="410"/>
    </location>
</feature>
<evidence type="ECO:0000313" key="9">
    <source>
        <dbReference type="EMBL" id="GAA2029262.1"/>
    </source>
</evidence>
<feature type="transmembrane region" description="Helical" evidence="7">
    <location>
        <begin position="104"/>
        <end position="124"/>
    </location>
</feature>
<feature type="transmembrane region" description="Helical" evidence="7">
    <location>
        <begin position="190"/>
        <end position="211"/>
    </location>
</feature>
<feature type="transmembrane region" description="Helical" evidence="7">
    <location>
        <begin position="74"/>
        <end position="92"/>
    </location>
</feature>
<keyword evidence="3 7" id="KW-0812">Transmembrane</keyword>
<dbReference type="Pfam" id="PF07690">
    <property type="entry name" value="MFS_1"/>
    <property type="match status" value="1"/>
</dbReference>
<reference evidence="10" key="1">
    <citation type="journal article" date="2019" name="Int. J. Syst. Evol. Microbiol.">
        <title>The Global Catalogue of Microorganisms (GCM) 10K type strain sequencing project: providing services to taxonomists for standard genome sequencing and annotation.</title>
        <authorList>
            <consortium name="The Broad Institute Genomics Platform"/>
            <consortium name="The Broad Institute Genome Sequencing Center for Infectious Disease"/>
            <person name="Wu L."/>
            <person name="Ma J."/>
        </authorList>
    </citation>
    <scope>NUCLEOTIDE SEQUENCE [LARGE SCALE GENOMIC DNA]</scope>
    <source>
        <strain evidence="10">JCM 16014</strain>
    </source>
</reference>
<keyword evidence="10" id="KW-1185">Reference proteome</keyword>
<feature type="compositionally biased region" description="Low complexity" evidence="6">
    <location>
        <begin position="510"/>
        <end position="537"/>
    </location>
</feature>
<dbReference type="PANTHER" id="PTHR42718">
    <property type="entry name" value="MAJOR FACILITATOR SUPERFAMILY MULTIDRUG TRANSPORTER MFSC"/>
    <property type="match status" value="1"/>
</dbReference>
<evidence type="ECO:0000256" key="2">
    <source>
        <dbReference type="ARBA" id="ARBA00022448"/>
    </source>
</evidence>
<feature type="transmembrane region" description="Helical" evidence="7">
    <location>
        <begin position="332"/>
        <end position="350"/>
    </location>
</feature>
<dbReference type="InterPro" id="IPR011701">
    <property type="entry name" value="MFS"/>
</dbReference>
<gene>
    <name evidence="9" type="ORF">GCM10009839_30920</name>
</gene>
<protein>
    <recommendedName>
        <fullName evidence="8">Major facilitator superfamily (MFS) profile domain-containing protein</fullName>
    </recommendedName>
</protein>
<feature type="transmembrane region" description="Helical" evidence="7">
    <location>
        <begin position="162"/>
        <end position="184"/>
    </location>
</feature>
<sequence>MYAAHNFSSPGTAAPRAVAVTAATAGPRSGRPAPPTHLVVAVLAGAGIVASLMQTLIVPLIGELPTLLDTSASNASWAVTATLLAGAVTTPATGRLGDLYGKRLMLLVCTVPLVAGSVVCALGSSLVTMVAGRGLQGMGMGLVPIGISALRDLVPAERLGSAIALISSSLGIGGALGLPLSAAIAEHASWHVLFWVSAVLSAVVGGLIWLVIPAVPPRAGGGFDGVGAVGLGVGLICLLLGVSKGADWGWGAGSTLGLLLAAPVVFVLWGWWELRQDAPLVDLRVAARKQVLLTNAASVVVGFSMYAQSLIMPQLLQLPKATGYGLGQSMQAAGLWMAPAGLVMMLVSPLGAKLSARRGAKFTLTAGSLVIALGYGISVGLIGSTWTLLVVSCVINTGVALAYGAMPALIMSAVPMSETASANSFNTLMRSVGTSTSAAVMGIVLAHLTIDFGGRALPSKNGFETGLLIGCAVAVVAAAVAATIPTRRPHSAPAVPEPGAQPGTGTETWPATGTGTRPGTGTAPEAAPGTLAAPAEA</sequence>
<evidence type="ECO:0000313" key="10">
    <source>
        <dbReference type="Proteomes" id="UP001500751"/>
    </source>
</evidence>
<feature type="domain" description="Major facilitator superfamily (MFS) profile" evidence="8">
    <location>
        <begin position="39"/>
        <end position="489"/>
    </location>
</feature>
<comment type="subcellular location">
    <subcellularLocation>
        <location evidence="1">Cell membrane</location>
        <topology evidence="1">Multi-pass membrane protein</topology>
    </subcellularLocation>
</comment>
<evidence type="ECO:0000256" key="4">
    <source>
        <dbReference type="ARBA" id="ARBA00022989"/>
    </source>
</evidence>
<evidence type="ECO:0000256" key="3">
    <source>
        <dbReference type="ARBA" id="ARBA00022692"/>
    </source>
</evidence>
<feature type="transmembrane region" description="Helical" evidence="7">
    <location>
        <begin position="462"/>
        <end position="484"/>
    </location>
</feature>
<dbReference type="PROSITE" id="PS50850">
    <property type="entry name" value="MFS"/>
    <property type="match status" value="1"/>
</dbReference>
<evidence type="ECO:0000259" key="8">
    <source>
        <dbReference type="PROSITE" id="PS50850"/>
    </source>
</evidence>
<evidence type="ECO:0000256" key="7">
    <source>
        <dbReference type="SAM" id="Phobius"/>
    </source>
</evidence>
<feature type="transmembrane region" description="Helical" evidence="7">
    <location>
        <begin position="431"/>
        <end position="450"/>
    </location>
</feature>
<evidence type="ECO:0000256" key="1">
    <source>
        <dbReference type="ARBA" id="ARBA00004651"/>
    </source>
</evidence>
<feature type="transmembrane region" description="Helical" evidence="7">
    <location>
        <begin position="292"/>
        <end position="312"/>
    </location>
</feature>
<evidence type="ECO:0000256" key="6">
    <source>
        <dbReference type="SAM" id="MobiDB-lite"/>
    </source>
</evidence>
<accession>A0ABP5FLD2</accession>
<dbReference type="InterPro" id="IPR036259">
    <property type="entry name" value="MFS_trans_sf"/>
</dbReference>
<dbReference type="EMBL" id="BAAAQN010000015">
    <property type="protein sequence ID" value="GAA2029262.1"/>
    <property type="molecule type" value="Genomic_DNA"/>
</dbReference>
<dbReference type="Proteomes" id="UP001500751">
    <property type="component" value="Unassembled WGS sequence"/>
</dbReference>
<feature type="transmembrane region" description="Helical" evidence="7">
    <location>
        <begin position="223"/>
        <end position="242"/>
    </location>
</feature>
<feature type="transmembrane region" description="Helical" evidence="7">
    <location>
        <begin position="130"/>
        <end position="150"/>
    </location>
</feature>
<keyword evidence="5 7" id="KW-0472">Membrane</keyword>
<evidence type="ECO:0000256" key="5">
    <source>
        <dbReference type="ARBA" id="ARBA00023136"/>
    </source>
</evidence>
<name>A0ABP5FLD2_9ACTN</name>
<dbReference type="InterPro" id="IPR020846">
    <property type="entry name" value="MFS_dom"/>
</dbReference>
<feature type="transmembrane region" description="Helical" evidence="7">
    <location>
        <begin position="38"/>
        <end position="62"/>
    </location>
</feature>
<organism evidence="9 10">
    <name type="scientific">Catenulispora yoronensis</name>
    <dbReference type="NCBI Taxonomy" id="450799"/>
    <lineage>
        <taxon>Bacteria</taxon>
        <taxon>Bacillati</taxon>
        <taxon>Actinomycetota</taxon>
        <taxon>Actinomycetes</taxon>
        <taxon>Catenulisporales</taxon>
        <taxon>Catenulisporaceae</taxon>
        <taxon>Catenulispora</taxon>
    </lineage>
</organism>
<dbReference type="CDD" id="cd17504">
    <property type="entry name" value="MFS_MMR_MDR_like"/>
    <property type="match status" value="1"/>
</dbReference>
<proteinExistence type="predicted"/>
<dbReference type="SUPFAM" id="SSF103473">
    <property type="entry name" value="MFS general substrate transporter"/>
    <property type="match status" value="1"/>
</dbReference>
<dbReference type="Gene3D" id="1.20.1720.10">
    <property type="entry name" value="Multidrug resistance protein D"/>
    <property type="match status" value="1"/>
</dbReference>
<keyword evidence="2" id="KW-0813">Transport</keyword>
<feature type="transmembrane region" description="Helical" evidence="7">
    <location>
        <begin position="362"/>
        <end position="382"/>
    </location>
</feature>
<dbReference type="Gene3D" id="1.20.1250.20">
    <property type="entry name" value="MFS general substrate transporter like domains"/>
    <property type="match status" value="1"/>
</dbReference>
<feature type="region of interest" description="Disordered" evidence="6">
    <location>
        <begin position="487"/>
        <end position="537"/>
    </location>
</feature>
<comment type="caution">
    <text evidence="9">The sequence shown here is derived from an EMBL/GenBank/DDBJ whole genome shotgun (WGS) entry which is preliminary data.</text>
</comment>